<organism evidence="6 7">
    <name type="scientific">Isoalcanivorax beigongshangi</name>
    <dbReference type="NCBI Taxonomy" id="3238810"/>
    <lineage>
        <taxon>Bacteria</taxon>
        <taxon>Pseudomonadati</taxon>
        <taxon>Pseudomonadota</taxon>
        <taxon>Gammaproteobacteria</taxon>
        <taxon>Oceanospirillales</taxon>
        <taxon>Alcanivoracaceae</taxon>
        <taxon>Isoalcanivorax</taxon>
    </lineage>
</organism>
<dbReference type="PANTHER" id="PTHR47892">
    <property type="entry name" value="UNIVERSAL STRESS PROTEIN E"/>
    <property type="match status" value="1"/>
</dbReference>
<reference evidence="6 7" key="1">
    <citation type="submission" date="2024-07" db="EMBL/GenBank/DDBJ databases">
        <authorList>
            <person name="Ren Q."/>
        </authorList>
    </citation>
    <scope>NUCLEOTIDE SEQUENCE [LARGE SCALE GENOMIC DNA]</scope>
    <source>
        <strain evidence="6 7">REN37</strain>
    </source>
</reference>
<dbReference type="PANTHER" id="PTHR47892:SF1">
    <property type="entry name" value="UNIVERSAL STRESS PROTEIN E"/>
    <property type="match status" value="1"/>
</dbReference>
<accession>A0ABV4AJD3</accession>
<comment type="subcellular location">
    <subcellularLocation>
        <location evidence="1">Cytoplasm</location>
    </subcellularLocation>
</comment>
<evidence type="ECO:0000313" key="7">
    <source>
        <dbReference type="Proteomes" id="UP001562065"/>
    </source>
</evidence>
<proteinExistence type="inferred from homology"/>
<comment type="caution">
    <text evidence="6">The sequence shown here is derived from an EMBL/GenBank/DDBJ whole genome shotgun (WGS) entry which is preliminary data.</text>
</comment>
<dbReference type="EMBL" id="JBGCUO010000001">
    <property type="protein sequence ID" value="MEY1661963.1"/>
    <property type="molecule type" value="Genomic_DNA"/>
</dbReference>
<comment type="similarity">
    <text evidence="2">Belongs to the universal stress protein A family.</text>
</comment>
<protein>
    <submittedName>
        <fullName evidence="6">Universal stress protein</fullName>
    </submittedName>
</protein>
<dbReference type="Proteomes" id="UP001562065">
    <property type="component" value="Unassembled WGS sequence"/>
</dbReference>
<keyword evidence="3" id="KW-0963">Cytoplasm</keyword>
<name>A0ABV4AJD3_9GAMM</name>
<dbReference type="InterPro" id="IPR006016">
    <property type="entry name" value="UspA"/>
</dbReference>
<gene>
    <name evidence="6" type="ORF">AB5I84_07355</name>
</gene>
<evidence type="ECO:0000313" key="6">
    <source>
        <dbReference type="EMBL" id="MEY1661963.1"/>
    </source>
</evidence>
<feature type="domain" description="UspA" evidence="5">
    <location>
        <begin position="176"/>
        <end position="301"/>
    </location>
</feature>
<evidence type="ECO:0000259" key="5">
    <source>
        <dbReference type="Pfam" id="PF00582"/>
    </source>
</evidence>
<dbReference type="RefSeq" id="WP_369455208.1">
    <property type="nucleotide sequence ID" value="NZ_JBGCUO010000001.1"/>
</dbReference>
<evidence type="ECO:0000256" key="2">
    <source>
        <dbReference type="ARBA" id="ARBA00008791"/>
    </source>
</evidence>
<comment type="function">
    <text evidence="4">Required for resistance to DNA-damaging agents.</text>
</comment>
<evidence type="ECO:0000256" key="4">
    <source>
        <dbReference type="ARBA" id="ARBA00037131"/>
    </source>
</evidence>
<evidence type="ECO:0000256" key="1">
    <source>
        <dbReference type="ARBA" id="ARBA00004496"/>
    </source>
</evidence>
<dbReference type="SUPFAM" id="SSF52402">
    <property type="entry name" value="Adenine nucleotide alpha hydrolases-like"/>
    <property type="match status" value="2"/>
</dbReference>
<dbReference type="Pfam" id="PF00582">
    <property type="entry name" value="Usp"/>
    <property type="match status" value="1"/>
</dbReference>
<evidence type="ECO:0000256" key="3">
    <source>
        <dbReference type="ARBA" id="ARBA00022490"/>
    </source>
</evidence>
<dbReference type="Gene3D" id="3.40.50.12370">
    <property type="match status" value="1"/>
</dbReference>
<dbReference type="CDD" id="cd00293">
    <property type="entry name" value="USP-like"/>
    <property type="match status" value="1"/>
</dbReference>
<keyword evidence="7" id="KW-1185">Reference proteome</keyword>
<sequence length="311" mass="34411">MTPVLAVLEPDLKCPQMALLKAAHLAQENRRRLRIFVNIYAPALVRATNGSSEHFERAKASLEHSWRQRIAQLLQDCSECRSEVEILLAWEKDDESALRDVILADIPECVVIQSGDEGTTGLSRLLLTPRHWILLRKAPCPVMCVSSLPWRGAVDVLAAVDPDQDEGALAGLNAEVVKAARHFSDALDGTLRLAHVIEHPDDNLLLIVGEGLPTYTVDMKSVRDYYVQRLNQLCEQAGLEHSNQVLLEGEPAQALAAYQSEHAPQLLVLGTVQRDPLRRLLFGSTAEKIALNAQGDFLAVKPDGFQSPWQD</sequence>